<organism evidence="1 2">
    <name type="scientific">Legionella micdadei</name>
    <name type="common">Tatlockia micdadei</name>
    <dbReference type="NCBI Taxonomy" id="451"/>
    <lineage>
        <taxon>Bacteria</taxon>
        <taxon>Pseudomonadati</taxon>
        <taxon>Pseudomonadota</taxon>
        <taxon>Gammaproteobacteria</taxon>
        <taxon>Legionellales</taxon>
        <taxon>Legionellaceae</taxon>
        <taxon>Legionella</taxon>
    </lineage>
</organism>
<dbReference type="HOGENOM" id="CLU_3297773_0_0_6"/>
<evidence type="ECO:0000313" key="2">
    <source>
        <dbReference type="Proteomes" id="UP000032414"/>
    </source>
</evidence>
<reference evidence="2" key="1">
    <citation type="submission" date="2014-09" db="EMBL/GenBank/DDBJ databases">
        <authorList>
            <person name="Gomez-Valero L."/>
        </authorList>
    </citation>
    <scope>NUCLEOTIDE SEQUENCE [LARGE SCALE GENOMIC DNA]</scope>
    <source>
        <strain evidence="2">ATCC33218</strain>
    </source>
</reference>
<proteinExistence type="predicted"/>
<protein>
    <submittedName>
        <fullName evidence="1">Uncharacterized protein</fullName>
    </submittedName>
</protein>
<accession>A0A098GEA6</accession>
<dbReference type="EMBL" id="LN614830">
    <property type="protein sequence ID" value="CEG60327.1"/>
    <property type="molecule type" value="Genomic_DNA"/>
</dbReference>
<dbReference type="Proteomes" id="UP000032414">
    <property type="component" value="Chromosome I"/>
</dbReference>
<dbReference type="AlphaFoldDB" id="A0A098GEA6"/>
<sequence>MVIKSAKPKIGDIGEMLIGEMATGEMVIGEMAYIITTNRC</sequence>
<name>A0A098GEA6_LEGMI</name>
<dbReference type="KEGG" id="tmc:LMI_1011"/>
<gene>
    <name evidence="1" type="ORF">LMI_1011</name>
</gene>
<evidence type="ECO:0000313" key="1">
    <source>
        <dbReference type="EMBL" id="CEG60327.1"/>
    </source>
</evidence>